<evidence type="ECO:0000313" key="9">
    <source>
        <dbReference type="Proteomes" id="UP001479436"/>
    </source>
</evidence>
<dbReference type="EMBL" id="JASJQH010000448">
    <property type="protein sequence ID" value="KAK9764331.1"/>
    <property type="molecule type" value="Genomic_DNA"/>
</dbReference>
<keyword evidence="2" id="KW-0813">Transport</keyword>
<evidence type="ECO:0000313" key="8">
    <source>
        <dbReference type="EMBL" id="KAK9764331.1"/>
    </source>
</evidence>
<dbReference type="PANTHER" id="PTHR48041:SF139">
    <property type="entry name" value="PROTEIN SCARLET"/>
    <property type="match status" value="1"/>
</dbReference>
<name>A0ABR2WS29_9FUNG</name>
<dbReference type="InterPro" id="IPR050352">
    <property type="entry name" value="ABCG_transporters"/>
</dbReference>
<evidence type="ECO:0000256" key="5">
    <source>
        <dbReference type="ARBA" id="ARBA00023136"/>
    </source>
</evidence>
<feature type="transmembrane region" description="Helical" evidence="6">
    <location>
        <begin position="312"/>
        <end position="335"/>
    </location>
</feature>
<evidence type="ECO:0000256" key="3">
    <source>
        <dbReference type="ARBA" id="ARBA00022692"/>
    </source>
</evidence>
<protein>
    <recommendedName>
        <fullName evidence="7">ABC-2 type transporter transmembrane domain-containing protein</fullName>
    </recommendedName>
</protein>
<proteinExistence type="predicted"/>
<dbReference type="PANTHER" id="PTHR48041">
    <property type="entry name" value="ABC TRANSPORTER G FAMILY MEMBER 28"/>
    <property type="match status" value="1"/>
</dbReference>
<feature type="transmembrane region" description="Helical" evidence="6">
    <location>
        <begin position="236"/>
        <end position="256"/>
    </location>
</feature>
<evidence type="ECO:0000256" key="2">
    <source>
        <dbReference type="ARBA" id="ARBA00022448"/>
    </source>
</evidence>
<keyword evidence="9" id="KW-1185">Reference proteome</keyword>
<evidence type="ECO:0000256" key="6">
    <source>
        <dbReference type="SAM" id="Phobius"/>
    </source>
</evidence>
<comment type="caution">
    <text evidence="8">The sequence shown here is derived from an EMBL/GenBank/DDBJ whole genome shotgun (WGS) entry which is preliminary data.</text>
</comment>
<evidence type="ECO:0000259" key="7">
    <source>
        <dbReference type="Pfam" id="PF01061"/>
    </source>
</evidence>
<feature type="transmembrane region" description="Helical" evidence="6">
    <location>
        <begin position="206"/>
        <end position="229"/>
    </location>
</feature>
<keyword evidence="3 6" id="KW-0812">Transmembrane</keyword>
<dbReference type="Pfam" id="PF01061">
    <property type="entry name" value="ABC2_membrane"/>
    <property type="match status" value="1"/>
</dbReference>
<evidence type="ECO:0000256" key="4">
    <source>
        <dbReference type="ARBA" id="ARBA00022989"/>
    </source>
</evidence>
<dbReference type="Proteomes" id="UP001479436">
    <property type="component" value="Unassembled WGS sequence"/>
</dbReference>
<feature type="transmembrane region" description="Helical" evidence="6">
    <location>
        <begin position="126"/>
        <end position="150"/>
    </location>
</feature>
<comment type="subcellular location">
    <subcellularLocation>
        <location evidence="1">Membrane</location>
        <topology evidence="1">Multi-pass membrane protein</topology>
    </subcellularLocation>
</comment>
<accession>A0ABR2WS29</accession>
<gene>
    <name evidence="8" type="ORF">K7432_008245</name>
</gene>
<dbReference type="InterPro" id="IPR013525">
    <property type="entry name" value="ABC2_TM"/>
</dbReference>
<reference evidence="8 9" key="1">
    <citation type="submission" date="2023-04" db="EMBL/GenBank/DDBJ databases">
        <title>Genome of Basidiobolus ranarum AG-B5.</title>
        <authorList>
            <person name="Stajich J.E."/>
            <person name="Carter-House D."/>
            <person name="Gryganskyi A."/>
        </authorList>
    </citation>
    <scope>NUCLEOTIDE SEQUENCE [LARGE SCALE GENOMIC DNA]</scope>
    <source>
        <strain evidence="8 9">AG-B5</strain>
    </source>
</reference>
<feature type="domain" description="ABC-2 type transporter transmembrane" evidence="7">
    <location>
        <begin position="73"/>
        <end position="286"/>
    </location>
</feature>
<evidence type="ECO:0000256" key="1">
    <source>
        <dbReference type="ARBA" id="ARBA00004141"/>
    </source>
</evidence>
<keyword evidence="4 6" id="KW-1133">Transmembrane helix</keyword>
<feature type="transmembrane region" description="Helical" evidence="6">
    <location>
        <begin position="96"/>
        <end position="114"/>
    </location>
</feature>
<sequence>MNVLFQFDSTTASDSRQDSRVVDDKAEKQRLTNVISAWEQSAEAQNLYKTSQNPIGNPITARMLKYRSSFGPQFQFLLKRAWNNVLRNKMIFKARMGQTVFFALLIGLIYLQIHRKSSISAQIQDYSGSLFFICVNGLFSTVMPLLPVFAEERAVFQREHGSGYYTLKSYYFSKNIVELPINLFIPVIFSTITYWMIGYQTDAGKFFIYMLVNVAMSLVGSAIGMFIASLFKEMQVALAVVPLILLPLMMFGGFFLNNGSAPVYLGWIQWISPIKYGFAALAKNQFTGLVVNGQAIGEQQLQSLSLDGGFSIFVNIVMMLVIYVVTSVCAFFSLYRLVNSGGGSKLQTRKELKSQLFGSKHEVEVKQTVISI</sequence>
<feature type="transmembrane region" description="Helical" evidence="6">
    <location>
        <begin position="179"/>
        <end position="200"/>
    </location>
</feature>
<organism evidence="8 9">
    <name type="scientific">Basidiobolus ranarum</name>
    <dbReference type="NCBI Taxonomy" id="34480"/>
    <lineage>
        <taxon>Eukaryota</taxon>
        <taxon>Fungi</taxon>
        <taxon>Fungi incertae sedis</taxon>
        <taxon>Zoopagomycota</taxon>
        <taxon>Entomophthoromycotina</taxon>
        <taxon>Basidiobolomycetes</taxon>
        <taxon>Basidiobolales</taxon>
        <taxon>Basidiobolaceae</taxon>
        <taxon>Basidiobolus</taxon>
    </lineage>
</organism>
<keyword evidence="5 6" id="KW-0472">Membrane</keyword>